<feature type="region of interest" description="Disordered" evidence="1">
    <location>
        <begin position="191"/>
        <end position="214"/>
    </location>
</feature>
<sequence>MAINIAHLIHLQTRSLTIVSKLIFVTISIMKATIYFALSTLFFATQVFTHASNHLHRKSPGMSDKNDPEASQDLEKQEPGYVPELMSPIYLPSGLDGSFCADKTGFCGSKDACCSMGGACCPSGGCCNEPGTGCFPDKDGRTLCCKVTEKLCGNKTCIPKNTTCCRNGSYCDAGSTCVKGGCCKAGTTCNKKTGAKSSGPDTRAIKPSRLKTTT</sequence>
<keyword evidence="2" id="KW-0472">Membrane</keyword>
<evidence type="ECO:0000313" key="4">
    <source>
        <dbReference type="Proteomes" id="UP000277580"/>
    </source>
</evidence>
<dbReference type="AlphaFoldDB" id="A0A3N4L005"/>
<evidence type="ECO:0000256" key="1">
    <source>
        <dbReference type="SAM" id="MobiDB-lite"/>
    </source>
</evidence>
<evidence type="ECO:0000313" key="3">
    <source>
        <dbReference type="EMBL" id="RPB14852.1"/>
    </source>
</evidence>
<dbReference type="Proteomes" id="UP000277580">
    <property type="component" value="Unassembled WGS sequence"/>
</dbReference>
<dbReference type="EMBL" id="ML119116">
    <property type="protein sequence ID" value="RPB14852.1"/>
    <property type="molecule type" value="Genomic_DNA"/>
</dbReference>
<proteinExistence type="predicted"/>
<organism evidence="3 4">
    <name type="scientific">Morchella conica CCBAS932</name>
    <dbReference type="NCBI Taxonomy" id="1392247"/>
    <lineage>
        <taxon>Eukaryota</taxon>
        <taxon>Fungi</taxon>
        <taxon>Dikarya</taxon>
        <taxon>Ascomycota</taxon>
        <taxon>Pezizomycotina</taxon>
        <taxon>Pezizomycetes</taxon>
        <taxon>Pezizales</taxon>
        <taxon>Morchellaceae</taxon>
        <taxon>Morchella</taxon>
    </lineage>
</organism>
<keyword evidence="2" id="KW-1133">Transmembrane helix</keyword>
<feature type="compositionally biased region" description="Basic and acidic residues" evidence="1">
    <location>
        <begin position="64"/>
        <end position="75"/>
    </location>
</feature>
<reference evidence="3 4" key="1">
    <citation type="journal article" date="2018" name="Nat. Ecol. Evol.">
        <title>Pezizomycetes genomes reveal the molecular basis of ectomycorrhizal truffle lifestyle.</title>
        <authorList>
            <person name="Murat C."/>
            <person name="Payen T."/>
            <person name="Noel B."/>
            <person name="Kuo A."/>
            <person name="Morin E."/>
            <person name="Chen J."/>
            <person name="Kohler A."/>
            <person name="Krizsan K."/>
            <person name="Balestrini R."/>
            <person name="Da Silva C."/>
            <person name="Montanini B."/>
            <person name="Hainaut M."/>
            <person name="Levati E."/>
            <person name="Barry K.W."/>
            <person name="Belfiori B."/>
            <person name="Cichocki N."/>
            <person name="Clum A."/>
            <person name="Dockter R.B."/>
            <person name="Fauchery L."/>
            <person name="Guy J."/>
            <person name="Iotti M."/>
            <person name="Le Tacon F."/>
            <person name="Lindquist E.A."/>
            <person name="Lipzen A."/>
            <person name="Malagnac F."/>
            <person name="Mello A."/>
            <person name="Molinier V."/>
            <person name="Miyauchi S."/>
            <person name="Poulain J."/>
            <person name="Riccioni C."/>
            <person name="Rubini A."/>
            <person name="Sitrit Y."/>
            <person name="Splivallo R."/>
            <person name="Traeger S."/>
            <person name="Wang M."/>
            <person name="Zifcakova L."/>
            <person name="Wipf D."/>
            <person name="Zambonelli A."/>
            <person name="Paolocci F."/>
            <person name="Nowrousian M."/>
            <person name="Ottonello S."/>
            <person name="Baldrian P."/>
            <person name="Spatafora J.W."/>
            <person name="Henrissat B."/>
            <person name="Nagy L.G."/>
            <person name="Aury J.M."/>
            <person name="Wincker P."/>
            <person name="Grigoriev I.V."/>
            <person name="Bonfante P."/>
            <person name="Martin F.M."/>
        </authorList>
    </citation>
    <scope>NUCLEOTIDE SEQUENCE [LARGE SCALE GENOMIC DNA]</scope>
    <source>
        <strain evidence="3 4">CCBAS932</strain>
    </source>
</reference>
<dbReference type="STRING" id="1392247.A0A3N4L005"/>
<dbReference type="OrthoDB" id="5284760at2759"/>
<protein>
    <submittedName>
        <fullName evidence="3">Uncharacterized protein</fullName>
    </submittedName>
</protein>
<keyword evidence="2" id="KW-0812">Transmembrane</keyword>
<feature type="transmembrane region" description="Helical" evidence="2">
    <location>
        <begin position="22"/>
        <end position="44"/>
    </location>
</feature>
<accession>A0A3N4L005</accession>
<evidence type="ECO:0000256" key="2">
    <source>
        <dbReference type="SAM" id="Phobius"/>
    </source>
</evidence>
<gene>
    <name evidence="3" type="ORF">P167DRAFT_46916</name>
</gene>
<feature type="region of interest" description="Disordered" evidence="1">
    <location>
        <begin position="55"/>
        <end position="75"/>
    </location>
</feature>
<keyword evidence="4" id="KW-1185">Reference proteome</keyword>
<dbReference type="InParanoid" id="A0A3N4L005"/>
<name>A0A3N4L005_9PEZI</name>
<feature type="compositionally biased region" description="Polar residues" evidence="1">
    <location>
        <begin position="191"/>
        <end position="200"/>
    </location>
</feature>